<dbReference type="Proteomes" id="UP000292702">
    <property type="component" value="Unassembled WGS sequence"/>
</dbReference>
<evidence type="ECO:0000313" key="3">
    <source>
        <dbReference type="Proteomes" id="UP000292702"/>
    </source>
</evidence>
<accession>A0A4R0RHS7</accession>
<evidence type="ECO:0000256" key="1">
    <source>
        <dbReference type="SAM" id="MobiDB-lite"/>
    </source>
</evidence>
<gene>
    <name evidence="2" type="ORF">EIP91_000695</name>
</gene>
<dbReference type="EMBL" id="RWJN01000115">
    <property type="protein sequence ID" value="TCD66966.1"/>
    <property type="molecule type" value="Genomic_DNA"/>
</dbReference>
<organism evidence="2 3">
    <name type="scientific">Steccherinum ochraceum</name>
    <dbReference type="NCBI Taxonomy" id="92696"/>
    <lineage>
        <taxon>Eukaryota</taxon>
        <taxon>Fungi</taxon>
        <taxon>Dikarya</taxon>
        <taxon>Basidiomycota</taxon>
        <taxon>Agaricomycotina</taxon>
        <taxon>Agaricomycetes</taxon>
        <taxon>Polyporales</taxon>
        <taxon>Steccherinaceae</taxon>
        <taxon>Steccherinum</taxon>
    </lineage>
</organism>
<dbReference type="AlphaFoldDB" id="A0A4R0RHS7"/>
<evidence type="ECO:0000313" key="2">
    <source>
        <dbReference type="EMBL" id="TCD66966.1"/>
    </source>
</evidence>
<reference evidence="2 3" key="1">
    <citation type="submission" date="2018-11" db="EMBL/GenBank/DDBJ databases">
        <title>Genome assembly of Steccherinum ochraceum LE-BIN_3174, the white-rot fungus of the Steccherinaceae family (The Residual Polyporoid clade, Polyporales, Basidiomycota).</title>
        <authorList>
            <person name="Fedorova T.V."/>
            <person name="Glazunova O.A."/>
            <person name="Landesman E.O."/>
            <person name="Moiseenko K.V."/>
            <person name="Psurtseva N.V."/>
            <person name="Savinova O.S."/>
            <person name="Shakhova N.V."/>
            <person name="Tyazhelova T.V."/>
            <person name="Vasina D.V."/>
        </authorList>
    </citation>
    <scope>NUCLEOTIDE SEQUENCE [LARGE SCALE GENOMIC DNA]</scope>
    <source>
        <strain evidence="2 3">LE-BIN_3174</strain>
    </source>
</reference>
<feature type="compositionally biased region" description="Low complexity" evidence="1">
    <location>
        <begin position="267"/>
        <end position="282"/>
    </location>
</feature>
<feature type="compositionally biased region" description="Basic residues" evidence="1">
    <location>
        <begin position="288"/>
        <end position="298"/>
    </location>
</feature>
<comment type="caution">
    <text evidence="2">The sequence shown here is derived from an EMBL/GenBank/DDBJ whole genome shotgun (WGS) entry which is preliminary data.</text>
</comment>
<proteinExistence type="predicted"/>
<feature type="region of interest" description="Disordered" evidence="1">
    <location>
        <begin position="172"/>
        <end position="347"/>
    </location>
</feature>
<keyword evidence="3" id="KW-1185">Reference proteome</keyword>
<feature type="compositionally biased region" description="Low complexity" evidence="1">
    <location>
        <begin position="213"/>
        <end position="225"/>
    </location>
</feature>
<name>A0A4R0RHS7_9APHY</name>
<protein>
    <submittedName>
        <fullName evidence="2">Uncharacterized protein</fullName>
    </submittedName>
</protein>
<feature type="compositionally biased region" description="Basic residues" evidence="1">
    <location>
        <begin position="199"/>
        <end position="208"/>
    </location>
</feature>
<feature type="compositionally biased region" description="Polar residues" evidence="1">
    <location>
        <begin position="299"/>
        <end position="316"/>
    </location>
</feature>
<feature type="compositionally biased region" description="Basic residues" evidence="1">
    <location>
        <begin position="246"/>
        <end position="255"/>
    </location>
</feature>
<sequence length="347" mass="37929">MSQQPTTPQAPQAKQQAGRLVKNDVSNFHIASIRHYALRHNISAKLSREEMVDQLFAARTIIPISVSKKHDYLKEAVECAFLHAQRIRKRSTPQKQRGEVLATWKRREERRARIARVKEENAKHKALNQATALVETAQTMVALEISEPATSHAVTVALPLPSIVARKSPTIVHEDQSAPSTQVPAEAGGDVSNSLPAPRRNRSRKRCGRGPLSTTQSSGSTSDGQVPPPPSHQNHSLEGVGLGSHSQKKRSRRPTKPANPTTIQELVSSSSPAPPAGSEVVPDLAQSARRKRNRRPRSTSKMATTQASACLNQNANPVGDDLQPSSRKTKNHQRSRPVFTITQPTTA</sequence>